<feature type="domain" description="Sialate O-acetylesterase" evidence="1">
    <location>
        <begin position="102"/>
        <end position="361"/>
    </location>
</feature>
<evidence type="ECO:0000313" key="2">
    <source>
        <dbReference type="EMBL" id="NSL88004.1"/>
    </source>
</evidence>
<dbReference type="Gene3D" id="3.40.50.1110">
    <property type="entry name" value="SGNH hydrolase"/>
    <property type="match status" value="1"/>
</dbReference>
<accession>A0A433WGV7</accession>
<reference evidence="2" key="1">
    <citation type="submission" date="2020-05" db="EMBL/GenBank/DDBJ databases">
        <title>Chitinophaga laudate sp. nov., isolated from a tropical peat swamp.</title>
        <authorList>
            <person name="Goh C.B.S."/>
            <person name="Lee M.S."/>
            <person name="Parimannan S."/>
            <person name="Pasbakhsh P."/>
            <person name="Yule C.M."/>
            <person name="Rajandas H."/>
            <person name="Loke S."/>
            <person name="Croft L."/>
            <person name="Tan J.B.L."/>
        </authorList>
    </citation>
    <scope>NUCLEOTIDE SEQUENCE</scope>
    <source>
        <strain evidence="2">Mgbs1</strain>
    </source>
</reference>
<dbReference type="InterPro" id="IPR039329">
    <property type="entry name" value="SIAE"/>
</dbReference>
<dbReference type="OrthoDB" id="9816001at2"/>
<proteinExistence type="predicted"/>
<protein>
    <submittedName>
        <fullName evidence="2">Sialate O-acetylesterase</fullName>
    </submittedName>
</protein>
<dbReference type="PANTHER" id="PTHR22901">
    <property type="entry name" value="SIALATE O-ACETYLESTERASE"/>
    <property type="match status" value="1"/>
</dbReference>
<dbReference type="Pfam" id="PF03629">
    <property type="entry name" value="SASA"/>
    <property type="match status" value="1"/>
</dbReference>
<dbReference type="GO" id="GO:0005975">
    <property type="term" value="P:carbohydrate metabolic process"/>
    <property type="evidence" value="ECO:0007669"/>
    <property type="project" value="TreeGrafter"/>
</dbReference>
<organism evidence="2 3">
    <name type="scientific">Chitinophaga solisilvae</name>
    <dbReference type="NCBI Taxonomy" id="1233460"/>
    <lineage>
        <taxon>Bacteria</taxon>
        <taxon>Pseudomonadati</taxon>
        <taxon>Bacteroidota</taxon>
        <taxon>Chitinophagia</taxon>
        <taxon>Chitinophagales</taxon>
        <taxon>Chitinophagaceae</taxon>
        <taxon>Chitinophaga</taxon>
    </lineage>
</organism>
<evidence type="ECO:0000313" key="3">
    <source>
        <dbReference type="Proteomes" id="UP000281028"/>
    </source>
</evidence>
<sequence length="485" mass="54427">MKKTWMILSCLAIVLRVSANVTLPAFFTDGMVLQRNQPLYIWGWSDKHEKVTVRFRQQQQSVKAGSDGRWMVKLQPEAAGGPFALTVSGKNTIALKDVLVGEVWICSGQSNMEFQVKDVTNAAAEIKNAGYPEIREFTVKRMVAKEPQQDVMPGAWLPATTAHVAEYSAVSYFFARELFQRLHVPVGLIHTSWGGTQVEAWISKAGFLNSNEFREMMSQPWGIDSIKGPNSYPGALFNAMIHPLIPYAVKGAIWYQGESNVTRAWQYRTSFPLMIADWRSRWQQPAFPFYFVQLTSFDANHGKREGNSANGSTWAELREAQQQTLSVPGTGMAVTTDIGEEKDIHPRNKQDVGKRLAVNVLKNVYAQEIVPGGPVFSKMDISGNKALISFADPGAGLIVQDRYGYIRGFEAAGEDQHFYYAQAQLQEGRVVVTCDQVSRPVAVRYNWADVTDGNLFNREGYPAAPFRTDQWKVSTQDVKYRMPDK</sequence>
<dbReference type="PANTHER" id="PTHR22901:SF0">
    <property type="entry name" value="SIALATE O-ACETYLESTERASE"/>
    <property type="match status" value="1"/>
</dbReference>
<dbReference type="InterPro" id="IPR005181">
    <property type="entry name" value="SASA"/>
</dbReference>
<dbReference type="InterPro" id="IPR036514">
    <property type="entry name" value="SGNH_hydro_sf"/>
</dbReference>
<dbReference type="EMBL" id="RIAR02000001">
    <property type="protein sequence ID" value="NSL88004.1"/>
    <property type="molecule type" value="Genomic_DNA"/>
</dbReference>
<dbReference type="GO" id="GO:0001681">
    <property type="term" value="F:sialate O-acetylesterase activity"/>
    <property type="evidence" value="ECO:0007669"/>
    <property type="project" value="InterPro"/>
</dbReference>
<keyword evidence="3" id="KW-1185">Reference proteome</keyword>
<dbReference type="Proteomes" id="UP000281028">
    <property type="component" value="Unassembled WGS sequence"/>
</dbReference>
<gene>
    <name evidence="2" type="ORF">ECE50_014240</name>
</gene>
<dbReference type="SUPFAM" id="SSF52266">
    <property type="entry name" value="SGNH hydrolase"/>
    <property type="match status" value="1"/>
</dbReference>
<comment type="caution">
    <text evidence="2">The sequence shown here is derived from an EMBL/GenBank/DDBJ whole genome shotgun (WGS) entry which is preliminary data.</text>
</comment>
<evidence type="ECO:0000259" key="1">
    <source>
        <dbReference type="Pfam" id="PF03629"/>
    </source>
</evidence>
<dbReference type="AlphaFoldDB" id="A0A433WGV7"/>
<name>A0A433WGV7_9BACT</name>